<evidence type="ECO:0000313" key="1">
    <source>
        <dbReference type="EMBL" id="NYI47851.1"/>
    </source>
</evidence>
<gene>
    <name evidence="1" type="ORF">BJ993_004997</name>
</gene>
<protein>
    <submittedName>
        <fullName evidence="1">Uncharacterized protein</fullName>
    </submittedName>
</protein>
<reference evidence="1 2" key="1">
    <citation type="submission" date="2020-07" db="EMBL/GenBank/DDBJ databases">
        <title>Sequencing the genomes of 1000 actinobacteria strains.</title>
        <authorList>
            <person name="Klenk H.-P."/>
        </authorList>
    </citation>
    <scope>NUCLEOTIDE SEQUENCE [LARGE SCALE GENOMIC DNA]</scope>
    <source>
        <strain evidence="1 2">DSM 15131</strain>
    </source>
</reference>
<dbReference type="Proteomes" id="UP000562045">
    <property type="component" value="Unassembled WGS sequence"/>
</dbReference>
<dbReference type="AlphaFoldDB" id="A0A7Z0CNI4"/>
<accession>A0A7Z0CNI4</accession>
<dbReference type="RefSeq" id="WP_179652791.1">
    <property type="nucleotide sequence ID" value="NZ_JACBZM010000002.1"/>
</dbReference>
<name>A0A7Z0CNI4_9ACTN</name>
<proteinExistence type="predicted"/>
<comment type="caution">
    <text evidence="1">The sequence shown here is derived from an EMBL/GenBank/DDBJ whole genome shotgun (WGS) entry which is preliminary data.</text>
</comment>
<sequence length="87" mass="9274">MSVYVIPEHQTSYFTCDFIGGKPEHRSACSASVSVRSDQGAQWLEPSTAEMPVGWVRSGGGHLCPDHADRVPQDGHVASLVFSGTAS</sequence>
<organism evidence="1 2">
    <name type="scientific">Nocardioides aromaticivorans</name>
    <dbReference type="NCBI Taxonomy" id="200618"/>
    <lineage>
        <taxon>Bacteria</taxon>
        <taxon>Bacillati</taxon>
        <taxon>Actinomycetota</taxon>
        <taxon>Actinomycetes</taxon>
        <taxon>Propionibacteriales</taxon>
        <taxon>Nocardioidaceae</taxon>
        <taxon>Nocardioides</taxon>
    </lineage>
</organism>
<dbReference type="EMBL" id="JACBZM010000002">
    <property type="protein sequence ID" value="NYI47851.1"/>
    <property type="molecule type" value="Genomic_DNA"/>
</dbReference>
<evidence type="ECO:0000313" key="2">
    <source>
        <dbReference type="Proteomes" id="UP000562045"/>
    </source>
</evidence>